<dbReference type="PANTHER" id="PTHR43793">
    <property type="entry name" value="FAD SYNTHASE"/>
    <property type="match status" value="1"/>
</dbReference>
<reference evidence="5" key="1">
    <citation type="submission" date="2017-09" db="EMBL/GenBank/DDBJ databases">
        <title>Depth-based differentiation of microbial function through sediment-hosted aquifers and enrichment of novel symbionts in the deep terrestrial subsurface.</title>
        <authorList>
            <person name="Probst A.J."/>
            <person name="Ladd B."/>
            <person name="Jarett J.K."/>
            <person name="Geller-Mcgrath D.E."/>
            <person name="Sieber C.M.K."/>
            <person name="Emerson J.B."/>
            <person name="Anantharaman K."/>
            <person name="Thomas B.C."/>
            <person name="Malmstrom R."/>
            <person name="Stieglmeier M."/>
            <person name="Klingl A."/>
            <person name="Woyke T."/>
            <person name="Ryan C.M."/>
            <person name="Banfield J.F."/>
        </authorList>
    </citation>
    <scope>NUCLEOTIDE SEQUENCE [LARGE SCALE GENOMIC DNA]</scope>
</reference>
<proteinExistence type="predicted"/>
<dbReference type="Pfam" id="PF01467">
    <property type="entry name" value="CTP_transf_like"/>
    <property type="match status" value="1"/>
</dbReference>
<name>A0A2H0VAI8_9BACT</name>
<evidence type="ECO:0000256" key="1">
    <source>
        <dbReference type="ARBA" id="ARBA00022679"/>
    </source>
</evidence>
<accession>A0A2H0VAI8</accession>
<gene>
    <name evidence="4" type="ORF">COT92_02845</name>
</gene>
<evidence type="ECO:0000256" key="2">
    <source>
        <dbReference type="ARBA" id="ARBA00022695"/>
    </source>
</evidence>
<keyword evidence="1" id="KW-0808">Transferase</keyword>
<keyword evidence="2" id="KW-0548">Nucleotidyltransferase</keyword>
<dbReference type="GO" id="GO:0016779">
    <property type="term" value="F:nucleotidyltransferase activity"/>
    <property type="evidence" value="ECO:0007669"/>
    <property type="project" value="UniProtKB-KW"/>
</dbReference>
<dbReference type="InterPro" id="IPR004821">
    <property type="entry name" value="Cyt_trans-like"/>
</dbReference>
<evidence type="ECO:0000313" key="5">
    <source>
        <dbReference type="Proteomes" id="UP000230922"/>
    </source>
</evidence>
<evidence type="ECO:0000259" key="3">
    <source>
        <dbReference type="Pfam" id="PF01467"/>
    </source>
</evidence>
<feature type="domain" description="Cytidyltransferase-like" evidence="3">
    <location>
        <begin position="13"/>
        <end position="141"/>
    </location>
</feature>
<dbReference type="InterPro" id="IPR014729">
    <property type="entry name" value="Rossmann-like_a/b/a_fold"/>
</dbReference>
<dbReference type="Gene3D" id="3.40.50.620">
    <property type="entry name" value="HUPs"/>
    <property type="match status" value="1"/>
</dbReference>
<dbReference type="Proteomes" id="UP000230922">
    <property type="component" value="Unassembled WGS sequence"/>
</dbReference>
<dbReference type="SUPFAM" id="SSF52374">
    <property type="entry name" value="Nucleotidylyl transferase"/>
    <property type="match status" value="1"/>
</dbReference>
<dbReference type="NCBIfam" id="TIGR00125">
    <property type="entry name" value="cyt_tran_rel"/>
    <property type="match status" value="1"/>
</dbReference>
<dbReference type="InterPro" id="IPR050385">
    <property type="entry name" value="Archaeal_FAD_synthase"/>
</dbReference>
<dbReference type="EMBL" id="PFAK01000046">
    <property type="protein sequence ID" value="PIR96118.1"/>
    <property type="molecule type" value="Genomic_DNA"/>
</dbReference>
<comment type="caution">
    <text evidence="4">The sequence shown here is derived from an EMBL/GenBank/DDBJ whole genome shotgun (WGS) entry which is preliminary data.</text>
</comment>
<organism evidence="4 5">
    <name type="scientific">Candidatus Doudnabacteria bacterium CG10_big_fil_rev_8_21_14_0_10_42_18</name>
    <dbReference type="NCBI Taxonomy" id="1974552"/>
    <lineage>
        <taxon>Bacteria</taxon>
        <taxon>Candidatus Doudnaibacteriota</taxon>
    </lineage>
</organism>
<dbReference type="AlphaFoldDB" id="A0A2H0VAI8"/>
<sequence length="144" mass="16539">MITQKKVLIKVMVFGTFDVLHKGHLNFFKQARSLSNFPYLIVSVARDVNVKKIKGQNPKNGERKRRAVIKNCYLVNKAVLGGKVGYLPHILKEKPAIIALGYDQRAYVKGLKRELAKKGLKVKIKRLKSYKPKVFKSSFYVNRH</sequence>
<evidence type="ECO:0000313" key="4">
    <source>
        <dbReference type="EMBL" id="PIR96118.1"/>
    </source>
</evidence>
<protein>
    <submittedName>
        <fullName evidence="4">FAD synthase</fullName>
    </submittedName>
</protein>
<dbReference type="PANTHER" id="PTHR43793:SF1">
    <property type="entry name" value="FAD SYNTHASE"/>
    <property type="match status" value="1"/>
</dbReference>